<accession>A0ABP8LY43</accession>
<keyword evidence="3" id="KW-1185">Reference proteome</keyword>
<keyword evidence="1" id="KW-1133">Transmembrane helix</keyword>
<proteinExistence type="predicted"/>
<sequence length="140" mass="15707">MIRKKRVGGFLLTTMGLHVVVLLLMVSLYSKTTAPKQSYSSLKAVRESEELLSLPFYSVDGMPPECIWEVGKEVGSIQVIHNRLQLPERLPAVVFSADPLSVAAFHANHIAFRHLRIYNCNGNSSHRTYHVYLVAKTNAE</sequence>
<evidence type="ECO:0000256" key="1">
    <source>
        <dbReference type="SAM" id="Phobius"/>
    </source>
</evidence>
<feature type="transmembrane region" description="Helical" evidence="1">
    <location>
        <begin position="7"/>
        <end position="29"/>
    </location>
</feature>
<evidence type="ECO:0000313" key="2">
    <source>
        <dbReference type="EMBL" id="GAA4438729.1"/>
    </source>
</evidence>
<keyword evidence="1" id="KW-0472">Membrane</keyword>
<evidence type="ECO:0000313" key="3">
    <source>
        <dbReference type="Proteomes" id="UP001500552"/>
    </source>
</evidence>
<dbReference type="EMBL" id="BAABHC010000016">
    <property type="protein sequence ID" value="GAA4438729.1"/>
    <property type="molecule type" value="Genomic_DNA"/>
</dbReference>
<protein>
    <submittedName>
        <fullName evidence="2">Uncharacterized protein</fullName>
    </submittedName>
</protein>
<name>A0ABP8LY43_9BACT</name>
<keyword evidence="1" id="KW-0812">Transmembrane</keyword>
<dbReference type="Proteomes" id="UP001500552">
    <property type="component" value="Unassembled WGS sequence"/>
</dbReference>
<reference evidence="3" key="1">
    <citation type="journal article" date="2019" name="Int. J. Syst. Evol. Microbiol.">
        <title>The Global Catalogue of Microorganisms (GCM) 10K type strain sequencing project: providing services to taxonomists for standard genome sequencing and annotation.</title>
        <authorList>
            <consortium name="The Broad Institute Genomics Platform"/>
            <consortium name="The Broad Institute Genome Sequencing Center for Infectious Disease"/>
            <person name="Wu L."/>
            <person name="Ma J."/>
        </authorList>
    </citation>
    <scope>NUCLEOTIDE SEQUENCE [LARGE SCALE GENOMIC DNA]</scope>
    <source>
        <strain evidence="3">JCM 17926</strain>
    </source>
</reference>
<dbReference type="RefSeq" id="WP_345160789.1">
    <property type="nucleotide sequence ID" value="NZ_BAABHC010000016.1"/>
</dbReference>
<comment type="caution">
    <text evidence="2">The sequence shown here is derived from an EMBL/GenBank/DDBJ whole genome shotgun (WGS) entry which is preliminary data.</text>
</comment>
<organism evidence="2 3">
    <name type="scientific">Pontibacter saemangeumensis</name>
    <dbReference type="NCBI Taxonomy" id="1084525"/>
    <lineage>
        <taxon>Bacteria</taxon>
        <taxon>Pseudomonadati</taxon>
        <taxon>Bacteroidota</taxon>
        <taxon>Cytophagia</taxon>
        <taxon>Cytophagales</taxon>
        <taxon>Hymenobacteraceae</taxon>
        <taxon>Pontibacter</taxon>
    </lineage>
</organism>
<gene>
    <name evidence="2" type="ORF">GCM10023188_34500</name>
</gene>